<gene>
    <name evidence="1" type="ORF">OXX778_LOCUS232</name>
</gene>
<dbReference type="EMBL" id="CAJNOC010000010">
    <property type="protein sequence ID" value="CAF0705132.1"/>
    <property type="molecule type" value="Genomic_DNA"/>
</dbReference>
<reference evidence="1" key="1">
    <citation type="submission" date="2021-02" db="EMBL/GenBank/DDBJ databases">
        <authorList>
            <person name="Nowell W R."/>
        </authorList>
    </citation>
    <scope>NUCLEOTIDE SEQUENCE</scope>
    <source>
        <strain evidence="1">Ploen Becks lab</strain>
    </source>
</reference>
<dbReference type="AlphaFoldDB" id="A0A813LVV9"/>
<protein>
    <submittedName>
        <fullName evidence="1">Uncharacterized protein</fullName>
    </submittedName>
</protein>
<proteinExistence type="predicted"/>
<name>A0A813LVV9_9BILA</name>
<evidence type="ECO:0000313" key="1">
    <source>
        <dbReference type="EMBL" id="CAF0705132.1"/>
    </source>
</evidence>
<sequence length="85" mass="9977">MILMRKEEIAAVVIRNMALQRYKPHARKKLYLTKDGLFGAFKEFYLSGVITFKVYMKRKAEKLIVSRKKKSNESCDQDTDNAPYL</sequence>
<dbReference type="Proteomes" id="UP000663879">
    <property type="component" value="Unassembled WGS sequence"/>
</dbReference>
<comment type="caution">
    <text evidence="1">The sequence shown here is derived from an EMBL/GenBank/DDBJ whole genome shotgun (WGS) entry which is preliminary data.</text>
</comment>
<organism evidence="1 2">
    <name type="scientific">Brachionus calyciflorus</name>
    <dbReference type="NCBI Taxonomy" id="104777"/>
    <lineage>
        <taxon>Eukaryota</taxon>
        <taxon>Metazoa</taxon>
        <taxon>Spiralia</taxon>
        <taxon>Gnathifera</taxon>
        <taxon>Rotifera</taxon>
        <taxon>Eurotatoria</taxon>
        <taxon>Monogononta</taxon>
        <taxon>Pseudotrocha</taxon>
        <taxon>Ploima</taxon>
        <taxon>Brachionidae</taxon>
        <taxon>Brachionus</taxon>
    </lineage>
</organism>
<accession>A0A813LVV9</accession>
<evidence type="ECO:0000313" key="2">
    <source>
        <dbReference type="Proteomes" id="UP000663879"/>
    </source>
</evidence>
<keyword evidence="2" id="KW-1185">Reference proteome</keyword>